<dbReference type="EMBL" id="SNRW01001192">
    <property type="protein sequence ID" value="KAA6397390.1"/>
    <property type="molecule type" value="Genomic_DNA"/>
</dbReference>
<accession>A0A5J4WR51</accession>
<evidence type="ECO:0000313" key="2">
    <source>
        <dbReference type="Proteomes" id="UP000324800"/>
    </source>
</evidence>
<protein>
    <submittedName>
        <fullName evidence="1">Uncharacterized protein</fullName>
    </submittedName>
</protein>
<dbReference type="AlphaFoldDB" id="A0A5J4WR51"/>
<organism evidence="1 2">
    <name type="scientific">Streblomastix strix</name>
    <dbReference type="NCBI Taxonomy" id="222440"/>
    <lineage>
        <taxon>Eukaryota</taxon>
        <taxon>Metamonada</taxon>
        <taxon>Preaxostyla</taxon>
        <taxon>Oxymonadida</taxon>
        <taxon>Streblomastigidae</taxon>
        <taxon>Streblomastix</taxon>
    </lineage>
</organism>
<dbReference type="OrthoDB" id="6252103at2759"/>
<name>A0A5J4WR51_9EUKA</name>
<evidence type="ECO:0000313" key="1">
    <source>
        <dbReference type="EMBL" id="KAA6397390.1"/>
    </source>
</evidence>
<reference evidence="1 2" key="1">
    <citation type="submission" date="2019-03" db="EMBL/GenBank/DDBJ databases">
        <title>Single cell metagenomics reveals metabolic interactions within the superorganism composed of flagellate Streblomastix strix and complex community of Bacteroidetes bacteria on its surface.</title>
        <authorList>
            <person name="Treitli S.C."/>
            <person name="Kolisko M."/>
            <person name="Husnik F."/>
            <person name="Keeling P."/>
            <person name="Hampl V."/>
        </authorList>
    </citation>
    <scope>NUCLEOTIDE SEQUENCE [LARGE SCALE GENOMIC DNA]</scope>
    <source>
        <strain evidence="1">ST1C</strain>
    </source>
</reference>
<dbReference type="InterPro" id="IPR036322">
    <property type="entry name" value="WD40_repeat_dom_sf"/>
</dbReference>
<sequence length="130" mass="15181">MTVTAVHLTYDCLECESSRSDGSMINRYLNHYIRLKKVINTTNIQGLDYLPVNSQFITWGSDRFVKHFDESDRKQLRQEQQADKELFDIVVDPIDMKFVLVGSDHTILLETKIFEKGHQIQKEAVIICQF</sequence>
<dbReference type="SUPFAM" id="SSF50978">
    <property type="entry name" value="WD40 repeat-like"/>
    <property type="match status" value="1"/>
</dbReference>
<proteinExistence type="predicted"/>
<dbReference type="Proteomes" id="UP000324800">
    <property type="component" value="Unassembled WGS sequence"/>
</dbReference>
<gene>
    <name evidence="1" type="ORF">EZS28_007087</name>
</gene>
<comment type="caution">
    <text evidence="1">The sequence shown here is derived from an EMBL/GenBank/DDBJ whole genome shotgun (WGS) entry which is preliminary data.</text>
</comment>